<gene>
    <name evidence="2" type="ORF">QLX08_004338</name>
</gene>
<name>A0AAW1A2P4_9HYME</name>
<feature type="compositionally biased region" description="Polar residues" evidence="1">
    <location>
        <begin position="11"/>
        <end position="21"/>
    </location>
</feature>
<dbReference type="EMBL" id="JAWNGG020000065">
    <property type="protein sequence ID" value="KAK9304174.1"/>
    <property type="molecule type" value="Genomic_DNA"/>
</dbReference>
<feature type="compositionally biased region" description="Basic and acidic residues" evidence="1">
    <location>
        <begin position="53"/>
        <end position="67"/>
    </location>
</feature>
<keyword evidence="3" id="KW-1185">Reference proteome</keyword>
<feature type="compositionally biased region" description="Polar residues" evidence="1">
    <location>
        <begin position="68"/>
        <end position="82"/>
    </location>
</feature>
<dbReference type="Proteomes" id="UP001432146">
    <property type="component" value="Unassembled WGS sequence"/>
</dbReference>
<dbReference type="AlphaFoldDB" id="A0AAW1A2P4"/>
<evidence type="ECO:0000256" key="1">
    <source>
        <dbReference type="SAM" id="MobiDB-lite"/>
    </source>
</evidence>
<proteinExistence type="predicted"/>
<organism evidence="2 3">
    <name type="scientific">Tetragonisca angustula</name>
    <dbReference type="NCBI Taxonomy" id="166442"/>
    <lineage>
        <taxon>Eukaryota</taxon>
        <taxon>Metazoa</taxon>
        <taxon>Ecdysozoa</taxon>
        <taxon>Arthropoda</taxon>
        <taxon>Hexapoda</taxon>
        <taxon>Insecta</taxon>
        <taxon>Pterygota</taxon>
        <taxon>Neoptera</taxon>
        <taxon>Endopterygota</taxon>
        <taxon>Hymenoptera</taxon>
        <taxon>Apocrita</taxon>
        <taxon>Aculeata</taxon>
        <taxon>Apoidea</taxon>
        <taxon>Anthophila</taxon>
        <taxon>Apidae</taxon>
        <taxon>Tetragonisca</taxon>
    </lineage>
</organism>
<accession>A0AAW1A2P4</accession>
<protein>
    <submittedName>
        <fullName evidence="2">Uncharacterized protein</fullName>
    </submittedName>
</protein>
<comment type="caution">
    <text evidence="2">The sequence shown here is derived from an EMBL/GenBank/DDBJ whole genome shotgun (WGS) entry which is preliminary data.</text>
</comment>
<evidence type="ECO:0000313" key="2">
    <source>
        <dbReference type="EMBL" id="KAK9304174.1"/>
    </source>
</evidence>
<feature type="compositionally biased region" description="Basic and acidic residues" evidence="1">
    <location>
        <begin position="91"/>
        <end position="101"/>
    </location>
</feature>
<reference evidence="2 3" key="1">
    <citation type="submission" date="2024-05" db="EMBL/GenBank/DDBJ databases">
        <title>The nuclear and mitochondrial genome assemblies of Tetragonisca angustula (Apidae: Meliponini), a tiny yet remarkable pollinator in the Neotropics.</title>
        <authorList>
            <person name="Ferrari R."/>
            <person name="Ricardo P.C."/>
            <person name="Dias F.C."/>
            <person name="Araujo N.S."/>
            <person name="Soares D.O."/>
            <person name="Zhou Q.-S."/>
            <person name="Zhu C.-D."/>
            <person name="Coutinho L."/>
            <person name="Airas M.C."/>
            <person name="Batista T.M."/>
        </authorList>
    </citation>
    <scope>NUCLEOTIDE SEQUENCE [LARGE SCALE GENOMIC DNA]</scope>
    <source>
        <strain evidence="2">ASF017062</strain>
        <tissue evidence="2">Abdomen</tissue>
    </source>
</reference>
<sequence>MCPTPPKSVGPTITTRSSTNGDPAHSEDIALLMHIVTVRTLADDLAALREEVRSGRLHESRSTEQSHTEPNPRVTTSKNKVGSLQIRMSHASREIDAQEAA</sequence>
<feature type="region of interest" description="Disordered" evidence="1">
    <location>
        <begin position="53"/>
        <end position="101"/>
    </location>
</feature>
<evidence type="ECO:0000313" key="3">
    <source>
        <dbReference type="Proteomes" id="UP001432146"/>
    </source>
</evidence>
<feature type="region of interest" description="Disordered" evidence="1">
    <location>
        <begin position="1"/>
        <end position="25"/>
    </location>
</feature>